<dbReference type="EMBL" id="WIGO01000131">
    <property type="protein sequence ID" value="KAF6827834.1"/>
    <property type="molecule type" value="Genomic_DNA"/>
</dbReference>
<reference evidence="2" key="1">
    <citation type="journal article" date="2020" name="Phytopathology">
        <title>Genome Sequence Resources of Colletotrichum truncatum, C. plurivorum, C. musicola, and C. sojae: Four Species Pathogenic to Soybean (Glycine max).</title>
        <authorList>
            <person name="Rogerio F."/>
            <person name="Boufleur T.R."/>
            <person name="Ciampi-Guillardi M."/>
            <person name="Sukno S.A."/>
            <person name="Thon M.R."/>
            <person name="Massola Junior N.S."/>
            <person name="Baroncelli R."/>
        </authorList>
    </citation>
    <scope>NUCLEOTIDE SEQUENCE</scope>
    <source>
        <strain evidence="2">LFN00145</strain>
    </source>
</reference>
<evidence type="ECO:0000313" key="2">
    <source>
        <dbReference type="EMBL" id="KAF6827834.1"/>
    </source>
</evidence>
<comment type="caution">
    <text evidence="2">The sequence shown here is derived from an EMBL/GenBank/DDBJ whole genome shotgun (WGS) entry which is preliminary data.</text>
</comment>
<sequence length="359" mass="38928">MPAAGCPVDLRWAALADTRGGGWHARPAGGPGLSLTCSFQVEVVSSVRTTQGLPPHNWYRLSRAETAHRARSSQFQAAAEEGRVESTYRSFLLCSVSQPRGTATQVDVVMWEGAPLAWQSAIQAGLRQASPVRLHLHPTPRIITSRRDHGRACSGSTRLPSSAPPPPLPPAIRRLRPLNARPAASPPAEAIIQTPLSAVVRLNLLPSAPLALLPKLLGALQTSDAPLRARSQRLLAPRLMFERHGTFEVIPIRPSTLVGPSSRDRETTRRPSPKAPRPRPRCELPSATRQIEDERPDVLSASTTGWSVLGPRRVTRPPSRVILVFAFVFRFQLEPASTTVVLPSLPSAVVPVAHEDCSI</sequence>
<evidence type="ECO:0000256" key="1">
    <source>
        <dbReference type="SAM" id="MobiDB-lite"/>
    </source>
</evidence>
<evidence type="ECO:0000313" key="3">
    <source>
        <dbReference type="Proteomes" id="UP000654918"/>
    </source>
</evidence>
<organism evidence="2 3">
    <name type="scientific">Colletotrichum plurivorum</name>
    <dbReference type="NCBI Taxonomy" id="2175906"/>
    <lineage>
        <taxon>Eukaryota</taxon>
        <taxon>Fungi</taxon>
        <taxon>Dikarya</taxon>
        <taxon>Ascomycota</taxon>
        <taxon>Pezizomycotina</taxon>
        <taxon>Sordariomycetes</taxon>
        <taxon>Hypocreomycetidae</taxon>
        <taxon>Glomerellales</taxon>
        <taxon>Glomerellaceae</taxon>
        <taxon>Colletotrichum</taxon>
        <taxon>Colletotrichum orchidearum species complex</taxon>
    </lineage>
</organism>
<feature type="region of interest" description="Disordered" evidence="1">
    <location>
        <begin position="146"/>
        <end position="173"/>
    </location>
</feature>
<gene>
    <name evidence="2" type="ORF">CPLU01_08853</name>
</gene>
<dbReference type="Proteomes" id="UP000654918">
    <property type="component" value="Unassembled WGS sequence"/>
</dbReference>
<proteinExistence type="predicted"/>
<accession>A0A8H6KAE4</accession>
<feature type="region of interest" description="Disordered" evidence="1">
    <location>
        <begin position="253"/>
        <end position="298"/>
    </location>
</feature>
<protein>
    <submittedName>
        <fullName evidence="2">Uncharacterized protein</fullName>
    </submittedName>
</protein>
<name>A0A8H6KAE4_9PEZI</name>
<dbReference type="AlphaFoldDB" id="A0A8H6KAE4"/>
<keyword evidence="3" id="KW-1185">Reference proteome</keyword>